<comment type="caution">
    <text evidence="4">The sequence shown here is derived from an EMBL/GenBank/DDBJ whole genome shotgun (WGS) entry which is preliminary data.</text>
</comment>
<name>A0ABW2BRN0_9PSEU</name>
<protein>
    <submittedName>
        <fullName evidence="4">Class E sortase</fullName>
    </submittedName>
</protein>
<dbReference type="InterPro" id="IPR053465">
    <property type="entry name" value="Sortase_Class_E"/>
</dbReference>
<dbReference type="Proteomes" id="UP001596337">
    <property type="component" value="Unassembled WGS sequence"/>
</dbReference>
<dbReference type="InterPro" id="IPR042003">
    <property type="entry name" value="Sortase_E"/>
</dbReference>
<evidence type="ECO:0000313" key="4">
    <source>
        <dbReference type="EMBL" id="MFC6865656.1"/>
    </source>
</evidence>
<evidence type="ECO:0000256" key="2">
    <source>
        <dbReference type="SAM" id="MobiDB-lite"/>
    </source>
</evidence>
<evidence type="ECO:0000256" key="1">
    <source>
        <dbReference type="ARBA" id="ARBA00022801"/>
    </source>
</evidence>
<organism evidence="4 5">
    <name type="scientific">Haloechinothrix salitolerans</name>
    <dbReference type="NCBI Taxonomy" id="926830"/>
    <lineage>
        <taxon>Bacteria</taxon>
        <taxon>Bacillati</taxon>
        <taxon>Actinomycetota</taxon>
        <taxon>Actinomycetes</taxon>
        <taxon>Pseudonocardiales</taxon>
        <taxon>Pseudonocardiaceae</taxon>
        <taxon>Haloechinothrix</taxon>
    </lineage>
</organism>
<dbReference type="Gene3D" id="2.40.260.10">
    <property type="entry name" value="Sortase"/>
    <property type="match status" value="1"/>
</dbReference>
<dbReference type="Pfam" id="PF04203">
    <property type="entry name" value="Sortase"/>
    <property type="match status" value="1"/>
</dbReference>
<reference evidence="5" key="1">
    <citation type="journal article" date="2019" name="Int. J. Syst. Evol. Microbiol.">
        <title>The Global Catalogue of Microorganisms (GCM) 10K type strain sequencing project: providing services to taxonomists for standard genome sequencing and annotation.</title>
        <authorList>
            <consortium name="The Broad Institute Genomics Platform"/>
            <consortium name="The Broad Institute Genome Sequencing Center for Infectious Disease"/>
            <person name="Wu L."/>
            <person name="Ma J."/>
        </authorList>
    </citation>
    <scope>NUCLEOTIDE SEQUENCE [LARGE SCALE GENOMIC DNA]</scope>
    <source>
        <strain evidence="5">KCTC 32255</strain>
    </source>
</reference>
<dbReference type="InterPro" id="IPR023365">
    <property type="entry name" value="Sortase_dom-sf"/>
</dbReference>
<keyword evidence="1" id="KW-0378">Hydrolase</keyword>
<feature type="region of interest" description="Disordered" evidence="2">
    <location>
        <begin position="192"/>
        <end position="212"/>
    </location>
</feature>
<keyword evidence="3" id="KW-1133">Transmembrane helix</keyword>
<dbReference type="EMBL" id="JBHSXX010000001">
    <property type="protein sequence ID" value="MFC6865656.1"/>
    <property type="molecule type" value="Genomic_DNA"/>
</dbReference>
<keyword evidence="3" id="KW-0472">Membrane</keyword>
<sequence length="287" mass="31419">MGSRQRQRTSALVVVVRTFGELMITLGIVVLLFVVYTLYVTDVIAAKKQDSINDELEQSWTGPVAEQPSQPKKQAKRPAKPQQGSGFARIYIPSFGTDFQFVIVEGVGSDELEVGPGHYPDTALPGQPGNVGIAGHRIGKGAPFNDLDKLNSCDAIVLETETDFFVYRVMPMPEEVADWNTVKRRDPRCARVPSLRQPNQPEGGPYSRTVGRRIVTPDRGDAVAPVPYRPDNPLPKAQQASLVTLTTCHPEYGNSERMIVHGALVNQVPKQQAGSYQTLLGMIGEPV</sequence>
<dbReference type="NCBIfam" id="NF033747">
    <property type="entry name" value="class_E_sortase"/>
    <property type="match status" value="1"/>
</dbReference>
<dbReference type="RefSeq" id="WP_345392149.1">
    <property type="nucleotide sequence ID" value="NZ_BAABLA010000007.1"/>
</dbReference>
<accession>A0ABW2BRN0</accession>
<dbReference type="SUPFAM" id="SSF63817">
    <property type="entry name" value="Sortase"/>
    <property type="match status" value="1"/>
</dbReference>
<feature type="transmembrane region" description="Helical" evidence="3">
    <location>
        <begin position="12"/>
        <end position="39"/>
    </location>
</feature>
<keyword evidence="3" id="KW-0812">Transmembrane</keyword>
<evidence type="ECO:0000313" key="5">
    <source>
        <dbReference type="Proteomes" id="UP001596337"/>
    </source>
</evidence>
<proteinExistence type="predicted"/>
<evidence type="ECO:0000256" key="3">
    <source>
        <dbReference type="SAM" id="Phobius"/>
    </source>
</evidence>
<feature type="region of interest" description="Disordered" evidence="2">
    <location>
        <begin position="59"/>
        <end position="84"/>
    </location>
</feature>
<dbReference type="InterPro" id="IPR005754">
    <property type="entry name" value="Sortase"/>
</dbReference>
<dbReference type="CDD" id="cd05830">
    <property type="entry name" value="Sortase_E"/>
    <property type="match status" value="1"/>
</dbReference>
<gene>
    <name evidence="4" type="ORF">ACFQGD_00690</name>
</gene>
<keyword evidence="5" id="KW-1185">Reference proteome</keyword>